<dbReference type="PROSITE" id="PS50082">
    <property type="entry name" value="WD_REPEATS_2"/>
    <property type="match status" value="1"/>
</dbReference>
<gene>
    <name evidence="6" type="ORF">B9G98_02833</name>
</gene>
<dbReference type="EMBL" id="NDIQ01000021">
    <property type="protein sequence ID" value="PRT55213.1"/>
    <property type="molecule type" value="Genomic_DNA"/>
</dbReference>
<evidence type="ECO:0000256" key="4">
    <source>
        <dbReference type="ARBA" id="ARBA00023242"/>
    </source>
</evidence>
<evidence type="ECO:0000256" key="5">
    <source>
        <dbReference type="PROSITE-ProRule" id="PRU00221"/>
    </source>
</evidence>
<dbReference type="PROSITE" id="PS50294">
    <property type="entry name" value="WD_REPEATS_REGION"/>
    <property type="match status" value="1"/>
</dbReference>
<feature type="repeat" description="WD" evidence="5">
    <location>
        <begin position="62"/>
        <end position="96"/>
    </location>
</feature>
<dbReference type="InterPro" id="IPR036322">
    <property type="entry name" value="WD40_repeat_dom_sf"/>
</dbReference>
<dbReference type="InterPro" id="IPR037850">
    <property type="entry name" value="RBBP5/Swd1"/>
</dbReference>
<reference evidence="6 7" key="1">
    <citation type="submission" date="2017-04" db="EMBL/GenBank/DDBJ databases">
        <title>Genome sequencing of [Candida] sorbophila.</title>
        <authorList>
            <person name="Ahn J.O."/>
        </authorList>
    </citation>
    <scope>NUCLEOTIDE SEQUENCE [LARGE SCALE GENOMIC DNA]</scope>
    <source>
        <strain evidence="6 7">DS02</strain>
    </source>
</reference>
<keyword evidence="4" id="KW-0539">Nucleus</keyword>
<comment type="caution">
    <text evidence="6">The sequence shown here is derived from an EMBL/GenBank/DDBJ whole genome shotgun (WGS) entry which is preliminary data.</text>
</comment>
<comment type="subcellular location">
    <subcellularLocation>
        <location evidence="1">Nucleus</location>
    </subcellularLocation>
</comment>
<dbReference type="PANTHER" id="PTHR44040">
    <property type="entry name" value="RETINOBLASTOMA-BINDING PROTEIN 5"/>
    <property type="match status" value="1"/>
</dbReference>
<protein>
    <submittedName>
        <fullName evidence="6">Set1 complex component swd1</fullName>
    </submittedName>
</protein>
<sequence length="387" mass="42683">MNRAVIDQFVLAQEYPEKHTATLQSNASAIKFSATGDYLANGTLDGDVVVYDCDTWEPLQILKGHGGVIQTLSWSSCSRYLLSASRDWQCILWDFKDIENGPAATVDLGCPVWMASLHPHNHNVFVAALLNANPVLVTINEDTSTSKLTLPDGGNGKVQVALFSPTGDHVILGSSKGAIMIVTLEGELVYSTKISSSAIIDMCYTPGTDFLVCTSTDRAIRKVQLPNFTTSPDSWNLEISQKFIDLVEKHQWVASATSPSGELILGTGRGTNDVYMWEGNLGSLVKIFEGPKENLACIDFQPNRQCFATTGIDSGDIHIFTAEQPQNWSALATDFVELHANEIYTEREEEFDIVDEDENSKNLDLHKVDVWTIEKPIKHFVIPVNLE</sequence>
<dbReference type="OrthoDB" id="196858at2759"/>
<evidence type="ECO:0000313" key="6">
    <source>
        <dbReference type="EMBL" id="PRT55213.1"/>
    </source>
</evidence>
<dbReference type="Pfam" id="PF00400">
    <property type="entry name" value="WD40"/>
    <property type="match status" value="1"/>
</dbReference>
<dbReference type="AlphaFoldDB" id="A0A2T0FJP2"/>
<name>A0A2T0FJP2_9ASCO</name>
<evidence type="ECO:0000256" key="1">
    <source>
        <dbReference type="ARBA" id="ARBA00004123"/>
    </source>
</evidence>
<keyword evidence="3" id="KW-0677">Repeat</keyword>
<dbReference type="RefSeq" id="XP_024665158.1">
    <property type="nucleotide sequence ID" value="XM_024809390.1"/>
</dbReference>
<dbReference type="GO" id="GO:0048188">
    <property type="term" value="C:Set1C/COMPASS complex"/>
    <property type="evidence" value="ECO:0007669"/>
    <property type="project" value="InterPro"/>
</dbReference>
<keyword evidence="2 5" id="KW-0853">WD repeat</keyword>
<dbReference type="STRING" id="45607.A0A2T0FJP2"/>
<evidence type="ECO:0000256" key="3">
    <source>
        <dbReference type="ARBA" id="ARBA00022737"/>
    </source>
</evidence>
<dbReference type="SMART" id="SM00320">
    <property type="entry name" value="WD40"/>
    <property type="match status" value="5"/>
</dbReference>
<evidence type="ECO:0000256" key="2">
    <source>
        <dbReference type="ARBA" id="ARBA00022574"/>
    </source>
</evidence>
<evidence type="ECO:0000313" key="7">
    <source>
        <dbReference type="Proteomes" id="UP000238350"/>
    </source>
</evidence>
<proteinExistence type="predicted"/>
<dbReference type="InterPro" id="IPR015943">
    <property type="entry name" value="WD40/YVTN_repeat-like_dom_sf"/>
</dbReference>
<dbReference type="InterPro" id="IPR001680">
    <property type="entry name" value="WD40_rpt"/>
</dbReference>
<dbReference type="SUPFAM" id="SSF50978">
    <property type="entry name" value="WD40 repeat-like"/>
    <property type="match status" value="1"/>
</dbReference>
<dbReference type="PANTHER" id="PTHR44040:SF1">
    <property type="entry name" value="RETINOBLASTOMA-BINDING PROTEIN 5"/>
    <property type="match status" value="1"/>
</dbReference>
<dbReference type="Proteomes" id="UP000238350">
    <property type="component" value="Unassembled WGS sequence"/>
</dbReference>
<dbReference type="GeneID" id="36516581"/>
<organism evidence="6 7">
    <name type="scientific">Wickerhamiella sorbophila</name>
    <dbReference type="NCBI Taxonomy" id="45607"/>
    <lineage>
        <taxon>Eukaryota</taxon>
        <taxon>Fungi</taxon>
        <taxon>Dikarya</taxon>
        <taxon>Ascomycota</taxon>
        <taxon>Saccharomycotina</taxon>
        <taxon>Dipodascomycetes</taxon>
        <taxon>Dipodascales</taxon>
        <taxon>Trichomonascaceae</taxon>
        <taxon>Wickerhamiella</taxon>
    </lineage>
</organism>
<accession>A0A2T0FJP2</accession>
<dbReference type="PROSITE" id="PS00678">
    <property type="entry name" value="WD_REPEATS_1"/>
    <property type="match status" value="1"/>
</dbReference>
<dbReference type="InterPro" id="IPR019775">
    <property type="entry name" value="WD40_repeat_CS"/>
</dbReference>
<keyword evidence="7" id="KW-1185">Reference proteome</keyword>
<dbReference type="Gene3D" id="2.130.10.10">
    <property type="entry name" value="YVTN repeat-like/Quinoprotein amine dehydrogenase"/>
    <property type="match status" value="1"/>
</dbReference>